<organism evidence="1 2">
    <name type="scientific">Novipirellula artificiosorum</name>
    <dbReference type="NCBI Taxonomy" id="2528016"/>
    <lineage>
        <taxon>Bacteria</taxon>
        <taxon>Pseudomonadati</taxon>
        <taxon>Planctomycetota</taxon>
        <taxon>Planctomycetia</taxon>
        <taxon>Pirellulales</taxon>
        <taxon>Pirellulaceae</taxon>
        <taxon>Novipirellula</taxon>
    </lineage>
</organism>
<evidence type="ECO:0000313" key="1">
    <source>
        <dbReference type="EMBL" id="TWU21871.1"/>
    </source>
</evidence>
<name>A0A5C6CEL4_9BACT</name>
<keyword evidence="2" id="KW-1185">Reference proteome</keyword>
<protein>
    <submittedName>
        <fullName evidence="1">Uncharacterized protein</fullName>
    </submittedName>
</protein>
<gene>
    <name evidence="1" type="ORF">Poly41_71410</name>
</gene>
<comment type="caution">
    <text evidence="1">The sequence shown here is derived from an EMBL/GenBank/DDBJ whole genome shotgun (WGS) entry which is preliminary data.</text>
</comment>
<dbReference type="EMBL" id="SJPV01000049">
    <property type="protein sequence ID" value="TWU21871.1"/>
    <property type="molecule type" value="Genomic_DNA"/>
</dbReference>
<accession>A0A5C6CEL4</accession>
<reference evidence="1 2" key="1">
    <citation type="submission" date="2019-02" db="EMBL/GenBank/DDBJ databases">
        <title>Deep-cultivation of Planctomycetes and their phenomic and genomic characterization uncovers novel biology.</title>
        <authorList>
            <person name="Wiegand S."/>
            <person name="Jogler M."/>
            <person name="Boedeker C."/>
            <person name="Pinto D."/>
            <person name="Vollmers J."/>
            <person name="Rivas-Marin E."/>
            <person name="Kohn T."/>
            <person name="Peeters S.H."/>
            <person name="Heuer A."/>
            <person name="Rast P."/>
            <person name="Oberbeckmann S."/>
            <person name="Bunk B."/>
            <person name="Jeske O."/>
            <person name="Meyerdierks A."/>
            <person name="Storesund J.E."/>
            <person name="Kallscheuer N."/>
            <person name="Luecker S."/>
            <person name="Lage O.M."/>
            <person name="Pohl T."/>
            <person name="Merkel B.J."/>
            <person name="Hornburger P."/>
            <person name="Mueller R.-W."/>
            <person name="Bruemmer F."/>
            <person name="Labrenz M."/>
            <person name="Spormann A.M."/>
            <person name="Op Den Camp H."/>
            <person name="Overmann J."/>
            <person name="Amann R."/>
            <person name="Jetten M.S.M."/>
            <person name="Mascher T."/>
            <person name="Medema M.H."/>
            <person name="Devos D.P."/>
            <person name="Kaster A.-K."/>
            <person name="Ovreas L."/>
            <person name="Rohde M."/>
            <person name="Galperin M.Y."/>
            <person name="Jogler C."/>
        </authorList>
    </citation>
    <scope>NUCLEOTIDE SEQUENCE [LARGE SCALE GENOMIC DNA]</scope>
    <source>
        <strain evidence="1 2">Poly41</strain>
    </source>
</reference>
<proteinExistence type="predicted"/>
<dbReference type="Proteomes" id="UP000319143">
    <property type="component" value="Unassembled WGS sequence"/>
</dbReference>
<sequence length="56" mass="6599">MSRNLLMYIRHLYFERNRELQILSAIYAPLGWLNEHSNLGMWLVPGRSVRGPCLVL</sequence>
<evidence type="ECO:0000313" key="2">
    <source>
        <dbReference type="Proteomes" id="UP000319143"/>
    </source>
</evidence>
<dbReference type="AlphaFoldDB" id="A0A5C6CEL4"/>